<proteinExistence type="predicted"/>
<name>A0A1S4CK60_TOBAC</name>
<dbReference type="InterPro" id="IPR027124">
    <property type="entry name" value="Swc5/CFDP1/2"/>
</dbReference>
<organism evidence="1">
    <name type="scientific">Nicotiana tabacum</name>
    <name type="common">Common tobacco</name>
    <dbReference type="NCBI Taxonomy" id="4097"/>
    <lineage>
        <taxon>Eukaryota</taxon>
        <taxon>Viridiplantae</taxon>
        <taxon>Streptophyta</taxon>
        <taxon>Embryophyta</taxon>
        <taxon>Tracheophyta</taxon>
        <taxon>Spermatophyta</taxon>
        <taxon>Magnoliopsida</taxon>
        <taxon>eudicotyledons</taxon>
        <taxon>Gunneridae</taxon>
        <taxon>Pentapetalae</taxon>
        <taxon>asterids</taxon>
        <taxon>lamiids</taxon>
        <taxon>Solanales</taxon>
        <taxon>Solanaceae</taxon>
        <taxon>Nicotianoideae</taxon>
        <taxon>Nicotianeae</taxon>
        <taxon>Nicotiana</taxon>
    </lineage>
</organism>
<dbReference type="PANTHER" id="PTHR23227:SF67">
    <property type="entry name" value="CRANIOFACIAL DEVELOPMENT PROTEIN 2-LIKE"/>
    <property type="match status" value="1"/>
</dbReference>
<reference evidence="1" key="1">
    <citation type="submission" date="2025-08" db="UniProtKB">
        <authorList>
            <consortium name="RefSeq"/>
        </authorList>
    </citation>
    <scope>IDENTIFICATION</scope>
</reference>
<dbReference type="RefSeq" id="XP_016501578.1">
    <property type="nucleotide sequence ID" value="XM_016646092.1"/>
</dbReference>
<sequence length="310" mass="34943">MVRGIQHTEKLFKGEISTTILERRLEGTSLLDFARALDLVIANSSFPKKVEHLVTFRSSVAINQIDYLLYRKFDRGICTDCKLIPSENLTALHRLLVMDLEIMRKKRKRCIREAAREVFGISKGYFGGHRRECRWNGEVQGKVETKKAVYLKLVESVDEEERRMNKEQYKLAKNEAKLSVIAAKTATFGRLYEELEGRGWDKRLFKRIRVEEVGEVMRKMSRGRATKLDEIPVEFGRVRARWDWGGSLGSFGTYPPTGAIGGSSTAALVGALVAARDPLQPLPLPLGTPASKEASLVTAALVLTICERTE</sequence>
<dbReference type="PANTHER" id="PTHR23227">
    <property type="entry name" value="BUCENTAUR RELATED"/>
    <property type="match status" value="1"/>
</dbReference>
<dbReference type="AlphaFoldDB" id="A0A1S4CK60"/>
<protein>
    <submittedName>
        <fullName evidence="1">Uncharacterized protein</fullName>
    </submittedName>
</protein>
<dbReference type="STRING" id="4097.A0A1S4CK60"/>
<gene>
    <name evidence="1" type="primary">LOC107819909</name>
</gene>
<dbReference type="KEGG" id="nta:107819909"/>
<evidence type="ECO:0000313" key="1">
    <source>
        <dbReference type="RefSeq" id="XP_016501578.1"/>
    </source>
</evidence>
<accession>A0A1S4CK60</accession>
<dbReference type="PaxDb" id="4097-A0A1S4CK60"/>